<keyword evidence="4" id="KW-0175">Coiled coil</keyword>
<dbReference type="RefSeq" id="WP_148878738.1">
    <property type="nucleotide sequence ID" value="NZ_CP042813.1"/>
</dbReference>
<dbReference type="EMBL" id="CP042817">
    <property type="protein sequence ID" value="QEJ97439.1"/>
    <property type="molecule type" value="Genomic_DNA"/>
</dbReference>
<dbReference type="Proteomes" id="UP000323594">
    <property type="component" value="Chromosome"/>
</dbReference>
<dbReference type="InterPro" id="IPR001387">
    <property type="entry name" value="Cro/C1-type_HTH"/>
</dbReference>
<dbReference type="EMBL" id="CP042817">
    <property type="protein sequence ID" value="QEJ96770.1"/>
    <property type="molecule type" value="Genomic_DNA"/>
</dbReference>
<evidence type="ECO:0000256" key="3">
    <source>
        <dbReference type="ARBA" id="ARBA00023163"/>
    </source>
</evidence>
<evidence type="ECO:0000259" key="5">
    <source>
        <dbReference type="PROSITE" id="PS50943"/>
    </source>
</evidence>
<sequence>MENLQEKVGFRIKFIREKIFNLNQTKFADLLGITQATLSKYERGETSFPDELKFFLGEKGINSHWLLTGEGEPCVKEETEPPKPPILAEIEKIAENAVAAKLEKHDEQFEALAERQQAIEQEQQKLRQEWEEIIQLYSPENMKKPENPRKSIIRTMGSTGEVHERLAYYGADGEEEETEDLPLAENLAAGFPIEAFDNYETYPVPKRFLKKRHKYCVAKIKGTSMTAAGIADGSHVLLEYCNSPVNGSIMVVKYGENTTLKRLHQTDEGEWQLLFEDGSGAIIPLKDGNWEAKAMFITVL</sequence>
<keyword evidence="2" id="KW-0238">DNA-binding</keyword>
<dbReference type="InterPro" id="IPR039418">
    <property type="entry name" value="LexA-like"/>
</dbReference>
<dbReference type="PANTHER" id="PTHR40661:SF3">
    <property type="entry name" value="FELS-1 PROPHAGE TRANSCRIPTIONAL REGULATOR"/>
    <property type="match status" value="1"/>
</dbReference>
<organism evidence="6 10">
    <name type="scientific">Treponema phagedenis</name>
    <dbReference type="NCBI Taxonomy" id="162"/>
    <lineage>
        <taxon>Bacteria</taxon>
        <taxon>Pseudomonadati</taxon>
        <taxon>Spirochaetota</taxon>
        <taxon>Spirochaetia</taxon>
        <taxon>Spirochaetales</taxon>
        <taxon>Treponemataceae</taxon>
        <taxon>Treponema</taxon>
    </lineage>
</organism>
<evidence type="ECO:0000313" key="8">
    <source>
        <dbReference type="EMBL" id="QEJ96933.1"/>
    </source>
</evidence>
<dbReference type="InterPro" id="IPR036286">
    <property type="entry name" value="LexA/Signal_pep-like_sf"/>
</dbReference>
<dbReference type="InterPro" id="IPR010982">
    <property type="entry name" value="Lambda_DNA-bd_dom_sf"/>
</dbReference>
<dbReference type="InterPro" id="IPR015927">
    <property type="entry name" value="Peptidase_S24_S26A/B/C"/>
</dbReference>
<dbReference type="SMART" id="SM00530">
    <property type="entry name" value="HTH_XRE"/>
    <property type="match status" value="1"/>
</dbReference>
<evidence type="ECO:0000256" key="4">
    <source>
        <dbReference type="SAM" id="Coils"/>
    </source>
</evidence>
<evidence type="ECO:0000313" key="9">
    <source>
        <dbReference type="EMBL" id="QEJ97439.1"/>
    </source>
</evidence>
<accession>A0AAE6IRB6</accession>
<dbReference type="GO" id="GO:0003677">
    <property type="term" value="F:DNA binding"/>
    <property type="evidence" value="ECO:0007669"/>
    <property type="project" value="UniProtKB-KW"/>
</dbReference>
<dbReference type="EMBL" id="CP042817">
    <property type="protein sequence ID" value="QEJ96933.1"/>
    <property type="molecule type" value="Genomic_DNA"/>
</dbReference>
<keyword evidence="3" id="KW-0804">Transcription</keyword>
<name>A0AAE6IRB6_TREPH</name>
<evidence type="ECO:0000313" key="6">
    <source>
        <dbReference type="EMBL" id="QEJ96770.1"/>
    </source>
</evidence>
<feature type="domain" description="HTH cro/C1-type" evidence="5">
    <location>
        <begin position="12"/>
        <end position="47"/>
    </location>
</feature>
<keyword evidence="1" id="KW-0805">Transcription regulation</keyword>
<protein>
    <submittedName>
        <fullName evidence="6">Helix-turn-helix domain-containing protein</fullName>
    </submittedName>
</protein>
<dbReference type="SUPFAM" id="SSF47413">
    <property type="entry name" value="lambda repressor-like DNA-binding domains"/>
    <property type="match status" value="1"/>
</dbReference>
<dbReference type="Pfam" id="PF01381">
    <property type="entry name" value="HTH_3"/>
    <property type="match status" value="1"/>
</dbReference>
<dbReference type="Gene3D" id="1.10.260.40">
    <property type="entry name" value="lambda repressor-like DNA-binding domains"/>
    <property type="match status" value="1"/>
</dbReference>
<evidence type="ECO:0000256" key="1">
    <source>
        <dbReference type="ARBA" id="ARBA00023015"/>
    </source>
</evidence>
<evidence type="ECO:0000313" key="7">
    <source>
        <dbReference type="EMBL" id="QEJ96844.1"/>
    </source>
</evidence>
<dbReference type="Pfam" id="PF00717">
    <property type="entry name" value="Peptidase_S24"/>
    <property type="match status" value="1"/>
</dbReference>
<gene>
    <name evidence="6" type="ORF">FUT82_01315</name>
    <name evidence="7" type="ORF">FUT82_01825</name>
    <name evidence="8" type="ORF">FUT82_02340</name>
    <name evidence="9" type="ORF">FUT82_05115</name>
</gene>
<feature type="coiled-coil region" evidence="4">
    <location>
        <begin position="102"/>
        <end position="129"/>
    </location>
</feature>
<reference evidence="6 10" key="1">
    <citation type="submission" date="2019-08" db="EMBL/GenBank/DDBJ databases">
        <authorList>
            <person name="Kuhnert P."/>
        </authorList>
    </citation>
    <scope>NUCLEOTIDE SEQUENCE [LARGE SCALE GENOMIC DNA]</scope>
    <source>
        <strain evidence="6 10">B36.5</strain>
    </source>
</reference>
<proteinExistence type="predicted"/>
<dbReference type="CDD" id="cd06529">
    <property type="entry name" value="S24_LexA-like"/>
    <property type="match status" value="1"/>
</dbReference>
<dbReference type="SUPFAM" id="SSF51306">
    <property type="entry name" value="LexA/Signal peptidase"/>
    <property type="match status" value="1"/>
</dbReference>
<dbReference type="CDD" id="cd00093">
    <property type="entry name" value="HTH_XRE"/>
    <property type="match status" value="1"/>
</dbReference>
<dbReference type="PANTHER" id="PTHR40661">
    <property type="match status" value="1"/>
</dbReference>
<dbReference type="EMBL" id="CP042817">
    <property type="protein sequence ID" value="QEJ96844.1"/>
    <property type="molecule type" value="Genomic_DNA"/>
</dbReference>
<dbReference type="PROSITE" id="PS50943">
    <property type="entry name" value="HTH_CROC1"/>
    <property type="match status" value="1"/>
</dbReference>
<dbReference type="AlphaFoldDB" id="A0AAE6IRB6"/>
<evidence type="ECO:0000313" key="10">
    <source>
        <dbReference type="Proteomes" id="UP000323594"/>
    </source>
</evidence>
<dbReference type="Gene3D" id="2.10.109.10">
    <property type="entry name" value="Umud Fragment, subunit A"/>
    <property type="match status" value="1"/>
</dbReference>
<evidence type="ECO:0000256" key="2">
    <source>
        <dbReference type="ARBA" id="ARBA00023125"/>
    </source>
</evidence>